<protein>
    <submittedName>
        <fullName evidence="2">SDR family NAD(P)-dependent oxidoreductase</fullName>
    </submittedName>
</protein>
<keyword evidence="1" id="KW-0560">Oxidoreductase</keyword>
<comment type="caution">
    <text evidence="2">The sequence shown here is derived from an EMBL/GenBank/DDBJ whole genome shotgun (WGS) entry which is preliminary data.</text>
</comment>
<evidence type="ECO:0000256" key="1">
    <source>
        <dbReference type="ARBA" id="ARBA00023002"/>
    </source>
</evidence>
<reference evidence="2" key="2">
    <citation type="submission" date="2021-09" db="EMBL/GenBank/DDBJ databases">
        <authorList>
            <person name="Gilroy R."/>
        </authorList>
    </citation>
    <scope>NUCLEOTIDE SEQUENCE</scope>
    <source>
        <strain evidence="2">CHK121-7720</strain>
    </source>
</reference>
<dbReference type="SUPFAM" id="SSF51735">
    <property type="entry name" value="NAD(P)-binding Rossmann-fold domains"/>
    <property type="match status" value="1"/>
</dbReference>
<organism evidence="2 3">
    <name type="scientific">Barnesiella viscericola</name>
    <dbReference type="NCBI Taxonomy" id="397865"/>
    <lineage>
        <taxon>Bacteria</taxon>
        <taxon>Pseudomonadati</taxon>
        <taxon>Bacteroidota</taxon>
        <taxon>Bacteroidia</taxon>
        <taxon>Bacteroidales</taxon>
        <taxon>Barnesiellaceae</taxon>
        <taxon>Barnesiella</taxon>
    </lineage>
</organism>
<sequence>MNKEYYIITGANGSIGQAITEALAKQGLSIIMACRNLAKSQPVQQQLIEKTGNTDITLLPLDLASFASIIAFANHLSQESISIQTLINNAGVMNQHYSQTADGFESTIGVNYIGTVLLTRLLLPLMHPGSRIVTTTSLTRYIGDIDEDFFKESPRRYKRFETYSKSKLALTLYTARLAQELRPRGIWVNAADPGVVNTNMITMHSWVDPLANRFFRPFISTPQEGAVGAIFAATSPEVYGVTGEIFKKEKHVPISARAIHVPRALWLYEETGKKITEALAKQPASEEKI</sequence>
<gene>
    <name evidence="2" type="ORF">K8U91_02650</name>
</gene>
<dbReference type="AlphaFoldDB" id="A0A921MPV0"/>
<accession>A0A921MPV0</accession>
<dbReference type="GO" id="GO:0016491">
    <property type="term" value="F:oxidoreductase activity"/>
    <property type="evidence" value="ECO:0007669"/>
    <property type="project" value="UniProtKB-KW"/>
</dbReference>
<dbReference type="PRINTS" id="PR00081">
    <property type="entry name" value="GDHRDH"/>
</dbReference>
<evidence type="ECO:0000313" key="3">
    <source>
        <dbReference type="Proteomes" id="UP000757103"/>
    </source>
</evidence>
<dbReference type="RefSeq" id="WP_273305417.1">
    <property type="nucleotide sequence ID" value="NZ_CAWVJN010000001.1"/>
</dbReference>
<proteinExistence type="predicted"/>
<dbReference type="EMBL" id="DYUD01000010">
    <property type="protein sequence ID" value="HJG88363.1"/>
    <property type="molecule type" value="Genomic_DNA"/>
</dbReference>
<evidence type="ECO:0000313" key="2">
    <source>
        <dbReference type="EMBL" id="HJG88363.1"/>
    </source>
</evidence>
<dbReference type="PANTHER" id="PTHR43157:SF31">
    <property type="entry name" value="PHOSPHATIDYLINOSITOL-GLYCAN BIOSYNTHESIS CLASS F PROTEIN"/>
    <property type="match status" value="1"/>
</dbReference>
<reference evidence="2" key="1">
    <citation type="journal article" date="2021" name="PeerJ">
        <title>Extensive microbial diversity within the chicken gut microbiome revealed by metagenomics and culture.</title>
        <authorList>
            <person name="Gilroy R."/>
            <person name="Ravi A."/>
            <person name="Getino M."/>
            <person name="Pursley I."/>
            <person name="Horton D.L."/>
            <person name="Alikhan N.F."/>
            <person name="Baker D."/>
            <person name="Gharbi K."/>
            <person name="Hall N."/>
            <person name="Watson M."/>
            <person name="Adriaenssens E.M."/>
            <person name="Foster-Nyarko E."/>
            <person name="Jarju S."/>
            <person name="Secka A."/>
            <person name="Antonio M."/>
            <person name="Oren A."/>
            <person name="Chaudhuri R.R."/>
            <person name="La Ragione R."/>
            <person name="Hildebrand F."/>
            <person name="Pallen M.J."/>
        </authorList>
    </citation>
    <scope>NUCLEOTIDE SEQUENCE</scope>
    <source>
        <strain evidence="2">CHK121-7720</strain>
    </source>
</reference>
<dbReference type="Gene3D" id="3.40.50.720">
    <property type="entry name" value="NAD(P)-binding Rossmann-like Domain"/>
    <property type="match status" value="1"/>
</dbReference>
<dbReference type="Proteomes" id="UP000757103">
    <property type="component" value="Unassembled WGS sequence"/>
</dbReference>
<dbReference type="InterPro" id="IPR036291">
    <property type="entry name" value="NAD(P)-bd_dom_sf"/>
</dbReference>
<dbReference type="PANTHER" id="PTHR43157">
    <property type="entry name" value="PHOSPHATIDYLINOSITOL-GLYCAN BIOSYNTHESIS CLASS F PROTEIN-RELATED"/>
    <property type="match status" value="1"/>
</dbReference>
<dbReference type="Pfam" id="PF00106">
    <property type="entry name" value="adh_short"/>
    <property type="match status" value="1"/>
</dbReference>
<dbReference type="InterPro" id="IPR002347">
    <property type="entry name" value="SDR_fam"/>
</dbReference>
<name>A0A921MPV0_9BACT</name>